<sequence>MIPIRWFWQYALPVQQRQLILQLTKRQIQQRFKGSMLGAAWVFITPILMLAVYTFVFKSVLKAKWPGNEDANNIEFALQIFSGLLIFNLFAEVLSRAASLVTEQPNMVKKVIFPLPILAWVNVLSALFFALVSFLVLLVGAWLMRGELSIHLLATPILLILLLPLLLGLSWGLSALGVYLRDLTQVITLVLTPLMFLSPIFYPTAALPEFVQGFMVINPLVIPIELLRDIVMQGQWPQQGMALLAYLMVAGFIMALGAAGFHKLKKGFADVL</sequence>
<keyword evidence="14" id="KW-1185">Reference proteome</keyword>
<dbReference type="EMBL" id="JAEMUH010000011">
    <property type="protein sequence ID" value="MBJ7551496.1"/>
    <property type="molecule type" value="Genomic_DNA"/>
</dbReference>
<keyword evidence="9" id="KW-0625">Polysaccharide transport</keyword>
<comment type="subcellular location">
    <subcellularLocation>
        <location evidence="11">Cell inner membrane</location>
        <topology evidence="11">Multi-pass membrane protein</topology>
    </subcellularLocation>
    <subcellularLocation>
        <location evidence="1">Cell membrane</location>
        <topology evidence="1">Multi-pass membrane protein</topology>
    </subcellularLocation>
</comment>
<dbReference type="PROSITE" id="PS51012">
    <property type="entry name" value="ABC_TM2"/>
    <property type="match status" value="1"/>
</dbReference>
<evidence type="ECO:0000256" key="2">
    <source>
        <dbReference type="ARBA" id="ARBA00007783"/>
    </source>
</evidence>
<feature type="transmembrane region" description="Helical" evidence="11">
    <location>
        <begin position="186"/>
        <end position="204"/>
    </location>
</feature>
<keyword evidence="6 11" id="KW-0812">Transmembrane</keyword>
<protein>
    <recommendedName>
        <fullName evidence="11">Transport permease protein</fullName>
    </recommendedName>
</protein>
<feature type="domain" description="ABC transmembrane type-2" evidence="12">
    <location>
        <begin position="37"/>
        <end position="264"/>
    </location>
</feature>
<reference evidence="13 14" key="1">
    <citation type="submission" date="2020-12" db="EMBL/GenBank/DDBJ databases">
        <title>Comparative genome analysis of fungal antagonists Marinomonas ostreistagni 398 and M. spartinae 468.</title>
        <authorList>
            <person name="Fields J.L."/>
            <person name="Mavrodi O.V."/>
            <person name="Biber P.D."/>
            <person name="Indest K.J."/>
            <person name="Mavrodi D.V."/>
        </authorList>
    </citation>
    <scope>NUCLEOTIDE SEQUENCE [LARGE SCALE GENOMIC DNA]</scope>
    <source>
        <strain evidence="13 14">USM7</strain>
    </source>
</reference>
<feature type="transmembrane region" description="Helical" evidence="11">
    <location>
        <begin position="150"/>
        <end position="174"/>
    </location>
</feature>
<feature type="transmembrane region" description="Helical" evidence="11">
    <location>
        <begin position="76"/>
        <end position="94"/>
    </location>
</feature>
<dbReference type="InterPro" id="IPR000412">
    <property type="entry name" value="ABC_2_transport"/>
</dbReference>
<proteinExistence type="inferred from homology"/>
<evidence type="ECO:0000256" key="1">
    <source>
        <dbReference type="ARBA" id="ARBA00004651"/>
    </source>
</evidence>
<comment type="similarity">
    <text evidence="2 11">Belongs to the ABC-2 integral membrane protein family.</text>
</comment>
<accession>A0ABS0ZF20</accession>
<dbReference type="PANTHER" id="PTHR30413">
    <property type="entry name" value="INNER MEMBRANE TRANSPORT PERMEASE"/>
    <property type="match status" value="1"/>
</dbReference>
<dbReference type="InterPro" id="IPR047817">
    <property type="entry name" value="ABC2_TM_bact-type"/>
</dbReference>
<comment type="caution">
    <text evidence="13">The sequence shown here is derived from an EMBL/GenBank/DDBJ whole genome shotgun (WGS) entry which is preliminary data.</text>
</comment>
<keyword evidence="10 11" id="KW-0472">Membrane</keyword>
<evidence type="ECO:0000256" key="8">
    <source>
        <dbReference type="ARBA" id="ARBA00022989"/>
    </source>
</evidence>
<keyword evidence="5" id="KW-0762">Sugar transport</keyword>
<evidence type="ECO:0000313" key="14">
    <source>
        <dbReference type="Proteomes" id="UP000598488"/>
    </source>
</evidence>
<keyword evidence="4 11" id="KW-1003">Cell membrane</keyword>
<dbReference type="Pfam" id="PF01061">
    <property type="entry name" value="ABC2_membrane"/>
    <property type="match status" value="1"/>
</dbReference>
<evidence type="ECO:0000313" key="13">
    <source>
        <dbReference type="EMBL" id="MBJ7551496.1"/>
    </source>
</evidence>
<evidence type="ECO:0000256" key="4">
    <source>
        <dbReference type="ARBA" id="ARBA00022475"/>
    </source>
</evidence>
<feature type="transmembrane region" description="Helical" evidence="11">
    <location>
        <begin position="115"/>
        <end position="144"/>
    </location>
</feature>
<dbReference type="Proteomes" id="UP000598488">
    <property type="component" value="Unassembled WGS sequence"/>
</dbReference>
<dbReference type="PANTHER" id="PTHR30413:SF10">
    <property type="entry name" value="CAPSULE POLYSACCHARIDE EXPORT INNER-MEMBRANE PROTEIN CTRC"/>
    <property type="match status" value="1"/>
</dbReference>
<dbReference type="RefSeq" id="WP_199463100.1">
    <property type="nucleotide sequence ID" value="NZ_JAEMUH010000011.1"/>
</dbReference>
<keyword evidence="8 11" id="KW-1133">Transmembrane helix</keyword>
<keyword evidence="3 11" id="KW-0813">Transport</keyword>
<name>A0ABS0ZF20_9GAMM</name>
<evidence type="ECO:0000256" key="3">
    <source>
        <dbReference type="ARBA" id="ARBA00022448"/>
    </source>
</evidence>
<dbReference type="InterPro" id="IPR013525">
    <property type="entry name" value="ABC2_TM"/>
</dbReference>
<evidence type="ECO:0000256" key="7">
    <source>
        <dbReference type="ARBA" id="ARBA00022903"/>
    </source>
</evidence>
<feature type="transmembrane region" description="Helical" evidence="11">
    <location>
        <begin position="243"/>
        <end position="262"/>
    </location>
</feature>
<dbReference type="PRINTS" id="PR00164">
    <property type="entry name" value="ABC2TRNSPORT"/>
</dbReference>
<gene>
    <name evidence="13" type="ORF">JHD44_12450</name>
</gene>
<evidence type="ECO:0000259" key="12">
    <source>
        <dbReference type="PROSITE" id="PS51012"/>
    </source>
</evidence>
<evidence type="ECO:0000256" key="9">
    <source>
        <dbReference type="ARBA" id="ARBA00023047"/>
    </source>
</evidence>
<dbReference type="PIRSF" id="PIRSF006648">
    <property type="entry name" value="DrrB"/>
    <property type="match status" value="1"/>
</dbReference>
<keyword evidence="7" id="KW-0972">Capsule biogenesis/degradation</keyword>
<organism evidence="13 14">
    <name type="scientific">Marinomonas ostreistagni</name>
    <dbReference type="NCBI Taxonomy" id="359209"/>
    <lineage>
        <taxon>Bacteria</taxon>
        <taxon>Pseudomonadati</taxon>
        <taxon>Pseudomonadota</taxon>
        <taxon>Gammaproteobacteria</taxon>
        <taxon>Oceanospirillales</taxon>
        <taxon>Oceanospirillaceae</taxon>
        <taxon>Marinomonas</taxon>
    </lineage>
</organism>
<evidence type="ECO:0000256" key="11">
    <source>
        <dbReference type="RuleBase" id="RU361157"/>
    </source>
</evidence>
<evidence type="ECO:0000256" key="10">
    <source>
        <dbReference type="ARBA" id="ARBA00023136"/>
    </source>
</evidence>
<feature type="transmembrane region" description="Helical" evidence="11">
    <location>
        <begin position="35"/>
        <end position="56"/>
    </location>
</feature>
<evidence type="ECO:0000256" key="6">
    <source>
        <dbReference type="ARBA" id="ARBA00022692"/>
    </source>
</evidence>
<evidence type="ECO:0000256" key="5">
    <source>
        <dbReference type="ARBA" id="ARBA00022597"/>
    </source>
</evidence>